<dbReference type="AlphaFoldDB" id="A0A424YPX3"/>
<dbReference type="Proteomes" id="UP000284763">
    <property type="component" value="Unassembled WGS sequence"/>
</dbReference>
<keyword evidence="2" id="KW-0479">Metal-binding</keyword>
<dbReference type="InterPro" id="IPR037237">
    <property type="entry name" value="IlvD/EDD_N"/>
</dbReference>
<dbReference type="GO" id="GO:0046872">
    <property type="term" value="F:metal ion binding"/>
    <property type="evidence" value="ECO:0007669"/>
    <property type="project" value="UniProtKB-KW"/>
</dbReference>
<dbReference type="GO" id="GO:0004160">
    <property type="term" value="F:dihydroxy-acid dehydratase activity"/>
    <property type="evidence" value="ECO:0007669"/>
    <property type="project" value="UniProtKB-EC"/>
</dbReference>
<dbReference type="Pfam" id="PF24877">
    <property type="entry name" value="ILV_EDD_C"/>
    <property type="match status" value="1"/>
</dbReference>
<dbReference type="PROSITE" id="PS00887">
    <property type="entry name" value="ILVD_EDD_2"/>
    <property type="match status" value="1"/>
</dbReference>
<dbReference type="PANTHER" id="PTHR43661">
    <property type="entry name" value="D-XYLONATE DEHYDRATASE"/>
    <property type="match status" value="1"/>
</dbReference>
<comment type="caution">
    <text evidence="8">The sequence shown here is derived from an EMBL/GenBank/DDBJ whole genome shotgun (WGS) entry which is preliminary data.</text>
</comment>
<evidence type="ECO:0000256" key="3">
    <source>
        <dbReference type="ARBA" id="ARBA00023004"/>
    </source>
</evidence>
<gene>
    <name evidence="8" type="ORF">D5R95_08430</name>
</gene>
<dbReference type="Pfam" id="PF00920">
    <property type="entry name" value="ILVD_EDD_N"/>
    <property type="match status" value="1"/>
</dbReference>
<dbReference type="InterPro" id="IPR056740">
    <property type="entry name" value="ILV_EDD_C"/>
</dbReference>
<dbReference type="PANTHER" id="PTHR43661:SF3">
    <property type="entry name" value="D-XYLONATE DEHYDRATASE YAGF-RELATED"/>
    <property type="match status" value="1"/>
</dbReference>
<dbReference type="EMBL" id="QZAB01000534">
    <property type="protein sequence ID" value="RQD80970.1"/>
    <property type="molecule type" value="Genomic_DNA"/>
</dbReference>
<evidence type="ECO:0000256" key="4">
    <source>
        <dbReference type="ARBA" id="ARBA00023014"/>
    </source>
</evidence>
<dbReference type="SUPFAM" id="SSF52016">
    <property type="entry name" value="LeuD/IlvD-like"/>
    <property type="match status" value="1"/>
</dbReference>
<protein>
    <submittedName>
        <fullName evidence="8">Dihydroxy-acid dehydratase</fullName>
        <ecNumber evidence="8">4.2.1.9</ecNumber>
    </submittedName>
</protein>
<dbReference type="InterPro" id="IPR020558">
    <property type="entry name" value="DiOHA_6PGluconate_deHydtase_CS"/>
</dbReference>
<dbReference type="EC" id="4.2.1.9" evidence="8"/>
<dbReference type="GO" id="GO:0051536">
    <property type="term" value="F:iron-sulfur cluster binding"/>
    <property type="evidence" value="ECO:0007669"/>
    <property type="project" value="UniProtKB-KW"/>
</dbReference>
<evidence type="ECO:0000256" key="1">
    <source>
        <dbReference type="ARBA" id="ARBA00006486"/>
    </source>
</evidence>
<feature type="domain" description="Dihydroxy-acid/6-phosphogluconate dehydratase N-terminal" evidence="6">
    <location>
        <begin position="1"/>
        <end position="158"/>
    </location>
</feature>
<evidence type="ECO:0000259" key="7">
    <source>
        <dbReference type="Pfam" id="PF24877"/>
    </source>
</evidence>
<evidence type="ECO:0000256" key="2">
    <source>
        <dbReference type="ARBA" id="ARBA00022723"/>
    </source>
</evidence>
<keyword evidence="4" id="KW-0411">Iron-sulfur</keyword>
<proteinExistence type="inferred from homology"/>
<dbReference type="FunFam" id="3.50.30.80:FF:000001">
    <property type="entry name" value="Dihydroxy-acid dehydratase"/>
    <property type="match status" value="1"/>
</dbReference>
<organism evidence="8 9">
    <name type="scientific">Methanosalsum natronophilum</name>
    <dbReference type="NCBI Taxonomy" id="768733"/>
    <lineage>
        <taxon>Archaea</taxon>
        <taxon>Methanobacteriati</taxon>
        <taxon>Methanobacteriota</taxon>
        <taxon>Stenosarchaea group</taxon>
        <taxon>Methanomicrobia</taxon>
        <taxon>Methanosarcinales</taxon>
        <taxon>Methanosarcinaceae</taxon>
        <taxon>Methanosalsum</taxon>
    </lineage>
</organism>
<evidence type="ECO:0000313" key="9">
    <source>
        <dbReference type="Proteomes" id="UP000284763"/>
    </source>
</evidence>
<sequence>GSCAGLFTANTMACLTEALGLCLPGCATAHAVDAKKIRYAKESGERIVEMVHENLTPSKIISPESIENSIKIDMAIGGSTNTTLHLPAIAKEFGMELPLELFDELSKTTPHLVSLRPGGEDLMLDFDRAGGVQAIIKQLEPLLDMDAKTVTGKTVKENLKQLIIANPKTNQRVISSLENPVHAEGGIAILKGTLAPEGAVVKQSAVSDKILVHTGKAKVYNSEEDAMKGIMDGKIQENDVVVIRYEGPKGGPGMREMLSPTSAIAGLGLIDSVSLITDGRFSGGTRGPCIGHVCPEAIDGGPIALVKTGDEIEINIPKRILNLNISEEELESRKKSLTHPPKKEIKGYLSRYQRFAGPANKGGVFD</sequence>
<feature type="domain" description="Dihydroxy-acid/6-phosphogluconate dehydratase C-terminal" evidence="7">
    <location>
        <begin position="173"/>
        <end position="362"/>
    </location>
</feature>
<keyword evidence="5 8" id="KW-0456">Lyase</keyword>
<name>A0A424YPX3_9EURY</name>
<dbReference type="GO" id="GO:0005829">
    <property type="term" value="C:cytosol"/>
    <property type="evidence" value="ECO:0007669"/>
    <property type="project" value="TreeGrafter"/>
</dbReference>
<evidence type="ECO:0000256" key="5">
    <source>
        <dbReference type="ARBA" id="ARBA00023239"/>
    </source>
</evidence>
<keyword evidence="3" id="KW-0408">Iron</keyword>
<accession>A0A424YPX3</accession>
<reference evidence="8 9" key="1">
    <citation type="submission" date="2018-08" db="EMBL/GenBank/DDBJ databases">
        <title>The metabolism and importance of syntrophic acetate oxidation coupled to methane or sulfide production in haloalkaline environments.</title>
        <authorList>
            <person name="Timmers P.H.A."/>
            <person name="Vavourakis C.D."/>
            <person name="Sorokin D.Y."/>
            <person name="Sinninghe Damste J.S."/>
            <person name="Muyzer G."/>
            <person name="Stams A.J.M."/>
            <person name="Plugge C.M."/>
        </authorList>
    </citation>
    <scope>NUCLEOTIDE SEQUENCE [LARGE SCALE GENOMIC DNA]</scope>
    <source>
        <strain evidence="8">MSAO_Arc3</strain>
    </source>
</reference>
<dbReference type="InterPro" id="IPR000581">
    <property type="entry name" value="ILV_EDD_N"/>
</dbReference>
<feature type="non-terminal residue" evidence="8">
    <location>
        <position position="1"/>
    </location>
</feature>
<evidence type="ECO:0000259" key="6">
    <source>
        <dbReference type="Pfam" id="PF00920"/>
    </source>
</evidence>
<dbReference type="Gene3D" id="3.50.30.80">
    <property type="entry name" value="IlvD/EDD C-terminal domain-like"/>
    <property type="match status" value="1"/>
</dbReference>
<dbReference type="InterPro" id="IPR042096">
    <property type="entry name" value="Dihydro-acid_dehy_C"/>
</dbReference>
<dbReference type="SUPFAM" id="SSF143975">
    <property type="entry name" value="IlvD/EDD N-terminal domain-like"/>
    <property type="match status" value="1"/>
</dbReference>
<comment type="similarity">
    <text evidence="1">Belongs to the IlvD/Edd family.</text>
</comment>
<evidence type="ECO:0000313" key="8">
    <source>
        <dbReference type="EMBL" id="RQD80970.1"/>
    </source>
</evidence>